<sequence>MIAVKSVYTGRILLFFFWLCSLPTYSQTISGILKDNTDNPVESALLTINNTTITKTGITDKNGYYKIEIPAGNYFFEISKQNTTLLLEMITIKDDTIRNIILHEPAGLQKNLEEVTVTTRKKLIERKVDRTVFNVENSISSQGTDALEALSNTPLVKVTDNAISIAGKSSVAVMINDRLLNLQGEDLQNYLKSIRSDDIAKIEVITTPPAKYTAEGQSGLINIILKKNVKLGWNASLQTGGNLYSKSKLNSGRIGSTFNYQNERLSMSFGFNGSNFRRQQNSENTLNYYNGDYWDTKEEVLHKSPLLNPSIKSEYQLNAKSVLGFNYNYSTMNAIKLFQINTYRKVGTSEKQFQSASNDSLQNHYHSGTLFYDLKLDTIGTMLRLSGNFLDAKTDADKWSVTYENDSENTIVNTNYSRYKIYALQADLEKKMFTIDGEFGIKYTAIQNDALLKNYNVINNFPVLNPLLSNDFFYKENNFAAYFSLMKKLSSKWETKVGLRYEYTTLEGTSPNQNVTHSSRYGQFFPTGYLSYKPNSDHSFSLSYSRRINRPNFQNLNPYRKYFSVYEYEEGNPYLKPSFSNSVELNYTLKNNFNVNMYYVRSTDNWDRVIRFVDGVNVERIENFFTQYGYGFEINYTQNKLSWMENTVTLQSNYLEAKSHSEEVIAAAGSFFSECNLTNTFFIKRDKTLSVIVTLDGNTPYRYGNTQYYSYFRSNIGLKGSVLDKKLSYSILLNDVFATTRSRGDEYFTNFLSTYTNRSSNRFFNISVTYKFGNETINGATKKVQFDENNRAQ</sequence>
<dbReference type="RefSeq" id="WP_256549587.1">
    <property type="nucleotide sequence ID" value="NZ_CP101751.1"/>
</dbReference>
<accession>A0ABY5IM39</accession>
<dbReference type="PANTHER" id="PTHR40980:SF4">
    <property type="entry name" value="TONB-DEPENDENT RECEPTOR-LIKE BETA-BARREL DOMAIN-CONTAINING PROTEIN"/>
    <property type="match status" value="1"/>
</dbReference>
<organism evidence="5 6">
    <name type="scientific">Flavobacterium cerinum</name>
    <dbReference type="NCBI Taxonomy" id="2502784"/>
    <lineage>
        <taxon>Bacteria</taxon>
        <taxon>Pseudomonadati</taxon>
        <taxon>Bacteroidota</taxon>
        <taxon>Flavobacteriia</taxon>
        <taxon>Flavobacteriales</taxon>
        <taxon>Flavobacteriaceae</taxon>
        <taxon>Flavobacterium</taxon>
    </lineage>
</organism>
<proteinExistence type="predicted"/>
<keyword evidence="5" id="KW-0675">Receptor</keyword>
<keyword evidence="3" id="KW-0998">Cell outer membrane</keyword>
<comment type="subcellular location">
    <subcellularLocation>
        <location evidence="1">Cell outer membrane</location>
    </subcellularLocation>
</comment>
<evidence type="ECO:0000256" key="3">
    <source>
        <dbReference type="ARBA" id="ARBA00023237"/>
    </source>
</evidence>
<keyword evidence="2" id="KW-0472">Membrane</keyword>
<reference evidence="5" key="1">
    <citation type="submission" date="2022-07" db="EMBL/GenBank/DDBJ databases">
        <title>Isolation, identification, and degradation of a PFOSA degrading strain from sewage treatment plant.</title>
        <authorList>
            <person name="Zhang L."/>
            <person name="Huo Y."/>
        </authorList>
    </citation>
    <scope>NUCLEOTIDE SEQUENCE</scope>
    <source>
        <strain evidence="5">C1</strain>
    </source>
</reference>
<dbReference type="InterPro" id="IPR008969">
    <property type="entry name" value="CarboxyPept-like_regulatory"/>
</dbReference>
<protein>
    <submittedName>
        <fullName evidence="5">TonB-dependent receptor</fullName>
    </submittedName>
</protein>
<dbReference type="PANTHER" id="PTHR40980">
    <property type="entry name" value="PLUG DOMAIN-CONTAINING PROTEIN"/>
    <property type="match status" value="1"/>
</dbReference>
<gene>
    <name evidence="5" type="ORF">NOX80_09755</name>
</gene>
<evidence type="ECO:0000259" key="4">
    <source>
        <dbReference type="Pfam" id="PF14905"/>
    </source>
</evidence>
<dbReference type="SUPFAM" id="SSF56935">
    <property type="entry name" value="Porins"/>
    <property type="match status" value="1"/>
</dbReference>
<dbReference type="InterPro" id="IPR037066">
    <property type="entry name" value="Plug_dom_sf"/>
</dbReference>
<evidence type="ECO:0000256" key="2">
    <source>
        <dbReference type="ARBA" id="ARBA00023136"/>
    </source>
</evidence>
<dbReference type="Gene3D" id="2.170.130.10">
    <property type="entry name" value="TonB-dependent receptor, plug domain"/>
    <property type="match status" value="1"/>
</dbReference>
<dbReference type="Proteomes" id="UP001059844">
    <property type="component" value="Chromosome"/>
</dbReference>
<dbReference type="EMBL" id="CP101751">
    <property type="protein sequence ID" value="UUC43918.1"/>
    <property type="molecule type" value="Genomic_DNA"/>
</dbReference>
<dbReference type="SUPFAM" id="SSF49464">
    <property type="entry name" value="Carboxypeptidase regulatory domain-like"/>
    <property type="match status" value="1"/>
</dbReference>
<feature type="domain" description="Outer membrane protein beta-barrel" evidence="4">
    <location>
        <begin position="375"/>
        <end position="770"/>
    </location>
</feature>
<keyword evidence="6" id="KW-1185">Reference proteome</keyword>
<dbReference type="InterPro" id="IPR036942">
    <property type="entry name" value="Beta-barrel_TonB_sf"/>
</dbReference>
<dbReference type="InterPro" id="IPR041700">
    <property type="entry name" value="OMP_b-brl_3"/>
</dbReference>
<dbReference type="Pfam" id="PF14905">
    <property type="entry name" value="OMP_b-brl_3"/>
    <property type="match status" value="1"/>
</dbReference>
<evidence type="ECO:0000313" key="5">
    <source>
        <dbReference type="EMBL" id="UUC43918.1"/>
    </source>
</evidence>
<evidence type="ECO:0000313" key="6">
    <source>
        <dbReference type="Proteomes" id="UP001059844"/>
    </source>
</evidence>
<evidence type="ECO:0000256" key="1">
    <source>
        <dbReference type="ARBA" id="ARBA00004442"/>
    </source>
</evidence>
<dbReference type="Gene3D" id="2.40.170.20">
    <property type="entry name" value="TonB-dependent receptor, beta-barrel domain"/>
    <property type="match status" value="1"/>
</dbReference>
<dbReference type="Gene3D" id="2.60.40.1120">
    <property type="entry name" value="Carboxypeptidase-like, regulatory domain"/>
    <property type="match status" value="1"/>
</dbReference>
<name>A0ABY5IM39_9FLAO</name>